<protein>
    <recommendedName>
        <fullName evidence="4 6">Signal peptidase I</fullName>
        <ecNumber evidence="4 6">3.4.21.89</ecNumber>
    </recommendedName>
</protein>
<evidence type="ECO:0000256" key="2">
    <source>
        <dbReference type="ARBA" id="ARBA00004401"/>
    </source>
</evidence>
<keyword evidence="6" id="KW-0472">Membrane</keyword>
<evidence type="ECO:0000259" key="7">
    <source>
        <dbReference type="Pfam" id="PF10502"/>
    </source>
</evidence>
<feature type="transmembrane region" description="Helical" evidence="6">
    <location>
        <begin position="20"/>
        <end position="40"/>
    </location>
</feature>
<comment type="similarity">
    <text evidence="3 6">Belongs to the peptidase S26 family.</text>
</comment>
<dbReference type="InterPro" id="IPR019757">
    <property type="entry name" value="Pept_S26A_signal_pept_1_Lys-AS"/>
</dbReference>
<reference evidence="8" key="1">
    <citation type="submission" date="2022-09" db="EMBL/GenBank/DDBJ databases">
        <title>Eubacterium sp. LFL-14 isolated from human feces.</title>
        <authorList>
            <person name="Liu F."/>
        </authorList>
    </citation>
    <scope>NUCLEOTIDE SEQUENCE</scope>
    <source>
        <strain evidence="8">LFL-14</strain>
    </source>
</reference>
<dbReference type="EC" id="3.4.21.89" evidence="4 6"/>
<evidence type="ECO:0000256" key="3">
    <source>
        <dbReference type="ARBA" id="ARBA00009370"/>
    </source>
</evidence>
<evidence type="ECO:0000256" key="1">
    <source>
        <dbReference type="ARBA" id="ARBA00000677"/>
    </source>
</evidence>
<dbReference type="PANTHER" id="PTHR43390">
    <property type="entry name" value="SIGNAL PEPTIDASE I"/>
    <property type="match status" value="1"/>
</dbReference>
<evidence type="ECO:0000313" key="8">
    <source>
        <dbReference type="EMBL" id="MCT7398494.1"/>
    </source>
</evidence>
<dbReference type="Pfam" id="PF10502">
    <property type="entry name" value="Peptidase_S26"/>
    <property type="match status" value="1"/>
</dbReference>
<keyword evidence="9" id="KW-1185">Reference proteome</keyword>
<evidence type="ECO:0000313" key="9">
    <source>
        <dbReference type="Proteomes" id="UP001431199"/>
    </source>
</evidence>
<keyword evidence="6" id="KW-0812">Transmembrane</keyword>
<dbReference type="EMBL" id="JAODBU010000004">
    <property type="protein sequence ID" value="MCT7398494.1"/>
    <property type="molecule type" value="Genomic_DNA"/>
</dbReference>
<evidence type="ECO:0000256" key="6">
    <source>
        <dbReference type="RuleBase" id="RU362042"/>
    </source>
</evidence>
<keyword evidence="6" id="KW-1133">Transmembrane helix</keyword>
<name>A0ABT2LYZ2_9FIRM</name>
<dbReference type="CDD" id="cd06530">
    <property type="entry name" value="S26_SPase_I"/>
    <property type="match status" value="1"/>
</dbReference>
<evidence type="ECO:0000256" key="5">
    <source>
        <dbReference type="ARBA" id="ARBA00022801"/>
    </source>
</evidence>
<dbReference type="GO" id="GO:0009003">
    <property type="term" value="F:signal peptidase activity"/>
    <property type="evidence" value="ECO:0007669"/>
    <property type="project" value="UniProtKB-EC"/>
</dbReference>
<dbReference type="Gene3D" id="2.10.109.10">
    <property type="entry name" value="Umud Fragment, subunit A"/>
    <property type="match status" value="1"/>
</dbReference>
<proteinExistence type="inferred from homology"/>
<feature type="domain" description="Peptidase S26" evidence="7">
    <location>
        <begin position="18"/>
        <end position="183"/>
    </location>
</feature>
<dbReference type="PANTHER" id="PTHR43390:SF1">
    <property type="entry name" value="CHLOROPLAST PROCESSING PEPTIDASE"/>
    <property type="match status" value="1"/>
</dbReference>
<organism evidence="8 9">
    <name type="scientific">Eubacterium album</name>
    <dbReference type="NCBI Taxonomy" id="2978477"/>
    <lineage>
        <taxon>Bacteria</taxon>
        <taxon>Bacillati</taxon>
        <taxon>Bacillota</taxon>
        <taxon>Clostridia</taxon>
        <taxon>Eubacteriales</taxon>
        <taxon>Eubacteriaceae</taxon>
        <taxon>Eubacterium</taxon>
    </lineage>
</organism>
<dbReference type="InterPro" id="IPR000223">
    <property type="entry name" value="Pept_S26A_signal_pept_1"/>
</dbReference>
<keyword evidence="6" id="KW-0645">Protease</keyword>
<sequence>MKRKLEELEPFDLKKEIFSWIRIFIAAVVIAFLVNNFVIINANVPSGSMETTIMTKDRMLGNRLAYKTGDIKRGDIVIFKFPDDESQLFVKRVIGLPGDKVVIKEGKIYINDSEEPLEEDYLPEEWTVGNDTSNLPDGKNEYNVPEGSYFLMGDNRNISNDARYWNNTYVKKEKIIAKAMCVYFPFNHMHALESAEYN</sequence>
<comment type="caution">
    <text evidence="8">The sequence shown here is derived from an EMBL/GenBank/DDBJ whole genome shotgun (WGS) entry which is preliminary data.</text>
</comment>
<evidence type="ECO:0000256" key="4">
    <source>
        <dbReference type="ARBA" id="ARBA00013208"/>
    </source>
</evidence>
<comment type="subcellular location">
    <subcellularLocation>
        <location evidence="2">Cell membrane</location>
        <topology evidence="2">Single-pass type II membrane protein</topology>
    </subcellularLocation>
    <subcellularLocation>
        <location evidence="6">Membrane</location>
        <topology evidence="6">Single-pass type II membrane protein</topology>
    </subcellularLocation>
</comment>
<gene>
    <name evidence="8" type="primary">lepB</name>
    <name evidence="8" type="ORF">N5B56_05250</name>
</gene>
<accession>A0ABT2LYZ2</accession>
<keyword evidence="5 6" id="KW-0378">Hydrolase</keyword>
<dbReference type="InterPro" id="IPR019533">
    <property type="entry name" value="Peptidase_S26"/>
</dbReference>
<comment type="catalytic activity">
    <reaction evidence="1 6">
        <text>Cleavage of hydrophobic, N-terminal signal or leader sequences from secreted and periplasmic proteins.</text>
        <dbReference type="EC" id="3.4.21.89"/>
    </reaction>
</comment>
<dbReference type="PROSITE" id="PS00760">
    <property type="entry name" value="SPASE_I_2"/>
    <property type="match status" value="1"/>
</dbReference>
<dbReference type="SUPFAM" id="SSF51306">
    <property type="entry name" value="LexA/Signal peptidase"/>
    <property type="match status" value="1"/>
</dbReference>
<dbReference type="InterPro" id="IPR036286">
    <property type="entry name" value="LexA/Signal_pep-like_sf"/>
</dbReference>
<dbReference type="Proteomes" id="UP001431199">
    <property type="component" value="Unassembled WGS sequence"/>
</dbReference>
<dbReference type="NCBIfam" id="TIGR02227">
    <property type="entry name" value="sigpep_I_bact"/>
    <property type="match status" value="1"/>
</dbReference>
<dbReference type="PRINTS" id="PR00727">
    <property type="entry name" value="LEADERPTASE"/>
</dbReference>